<dbReference type="EMBL" id="CP036170">
    <property type="protein sequence ID" value="QBF72923.1"/>
    <property type="molecule type" value="Genomic_DNA"/>
</dbReference>
<accession>A0A494WLF6</accession>
<dbReference type="AlphaFoldDB" id="A0A494WLF6"/>
<dbReference type="GeneID" id="62694512"/>
<dbReference type="Proteomes" id="UP000289664">
    <property type="component" value="Chromosome"/>
</dbReference>
<evidence type="ECO:0000313" key="2">
    <source>
        <dbReference type="Proteomes" id="UP000289664"/>
    </source>
</evidence>
<evidence type="ECO:0008006" key="3">
    <source>
        <dbReference type="Google" id="ProtNLM"/>
    </source>
</evidence>
<dbReference type="OrthoDB" id="5420310at2"/>
<proteinExistence type="predicted"/>
<dbReference type="KEGG" id="csci:HDCHBGLK_00268"/>
<protein>
    <recommendedName>
        <fullName evidence="3">DUF523 domain-containing protein</fullName>
    </recommendedName>
</protein>
<evidence type="ECO:0000313" key="1">
    <source>
        <dbReference type="EMBL" id="QBF72923.1"/>
    </source>
</evidence>
<dbReference type="RefSeq" id="WP_009248824.1">
    <property type="nucleotide sequence ID" value="NZ_CP036170.1"/>
</dbReference>
<sequence>MKQKIVIVSHCFLNDAAKLRNQDAADMEQERTKKRSFLKELLEQGIEVLQLPCPEFILYGCNRWGHAASQFDTPHFRQEARNMLLPIVMQLEEYAAYPDRYDILGVYGINGSPSCGVDYTYDGDWGGELGGKDAPCQLDKAYRPGIFMDVFAKLLEERHLSIKFYTLDAENRPI</sequence>
<gene>
    <name evidence="1" type="ORF">HDCHBGLK_00268</name>
</gene>
<reference evidence="1 2" key="1">
    <citation type="journal article" date="2019" name="Appl. Environ. Microbiol.">
        <title>Clostridium scindens ATCC 35704: integration of nutritional requirements, the complete genome sequence, and global transcriptional responses to bile acids.</title>
        <authorList>
            <person name="Devendran S."/>
            <person name="Shrestha R."/>
            <person name="Alves J.M.P."/>
            <person name="Wolf P.G."/>
            <person name="Ly L."/>
            <person name="Hernandez A.G."/>
            <person name="Mendez-Garcia C."/>
            <person name="Inboden A."/>
            <person name="Wiley J."/>
            <person name="Paul O."/>
            <person name="Allen A."/>
            <person name="Springer E."/>
            <person name="Wright C.L."/>
            <person name="Fields C.J."/>
            <person name="Daniel S.L."/>
            <person name="Ridlon J.M."/>
        </authorList>
    </citation>
    <scope>NUCLEOTIDE SEQUENCE [LARGE SCALE GENOMIC DNA]</scope>
    <source>
        <strain evidence="1 2">ATCC 35704</strain>
    </source>
</reference>
<dbReference type="InterPro" id="IPR054648">
    <property type="entry name" value="TudS-rel"/>
</dbReference>
<name>A0A494WLF6_CLOS5</name>
<organism evidence="1 2">
    <name type="scientific">Clostridium scindens (strain ATCC 35704 / DSM 5676 / VPI 13733 / 19)</name>
    <dbReference type="NCBI Taxonomy" id="411468"/>
    <lineage>
        <taxon>Bacteria</taxon>
        <taxon>Bacillati</taxon>
        <taxon>Bacillota</taxon>
        <taxon>Clostridia</taxon>
        <taxon>Lachnospirales</taxon>
        <taxon>Lachnospiraceae</taxon>
    </lineage>
</organism>
<dbReference type="NCBIfam" id="NF045597">
    <property type="entry name" value="TudS_rel_CD3072"/>
    <property type="match status" value="1"/>
</dbReference>
<keyword evidence="2" id="KW-1185">Reference proteome</keyword>